<feature type="non-terminal residue" evidence="1">
    <location>
        <position position="312"/>
    </location>
</feature>
<gene>
    <name evidence="1" type="ORF">FA95DRAFT_1462165</name>
</gene>
<accession>A0ACB8RAY3</accession>
<proteinExistence type="predicted"/>
<organism evidence="1 2">
    <name type="scientific">Auriscalpium vulgare</name>
    <dbReference type="NCBI Taxonomy" id="40419"/>
    <lineage>
        <taxon>Eukaryota</taxon>
        <taxon>Fungi</taxon>
        <taxon>Dikarya</taxon>
        <taxon>Basidiomycota</taxon>
        <taxon>Agaricomycotina</taxon>
        <taxon>Agaricomycetes</taxon>
        <taxon>Russulales</taxon>
        <taxon>Auriscalpiaceae</taxon>
        <taxon>Auriscalpium</taxon>
    </lineage>
</organism>
<protein>
    <submittedName>
        <fullName evidence="1">DNase I-like protein</fullName>
    </submittedName>
</protein>
<reference evidence="1" key="1">
    <citation type="submission" date="2021-02" db="EMBL/GenBank/DDBJ databases">
        <authorList>
            <consortium name="DOE Joint Genome Institute"/>
            <person name="Ahrendt S."/>
            <person name="Looney B.P."/>
            <person name="Miyauchi S."/>
            <person name="Morin E."/>
            <person name="Drula E."/>
            <person name="Courty P.E."/>
            <person name="Chicoki N."/>
            <person name="Fauchery L."/>
            <person name="Kohler A."/>
            <person name="Kuo A."/>
            <person name="Labutti K."/>
            <person name="Pangilinan J."/>
            <person name="Lipzen A."/>
            <person name="Riley R."/>
            <person name="Andreopoulos W."/>
            <person name="He G."/>
            <person name="Johnson J."/>
            <person name="Barry K.W."/>
            <person name="Grigoriev I.V."/>
            <person name="Nagy L."/>
            <person name="Hibbett D."/>
            <person name="Henrissat B."/>
            <person name="Matheny P.B."/>
            <person name="Labbe J."/>
            <person name="Martin F."/>
        </authorList>
    </citation>
    <scope>NUCLEOTIDE SEQUENCE</scope>
    <source>
        <strain evidence="1">FP105234-sp</strain>
    </source>
</reference>
<evidence type="ECO:0000313" key="2">
    <source>
        <dbReference type="Proteomes" id="UP000814033"/>
    </source>
</evidence>
<reference evidence="1" key="2">
    <citation type="journal article" date="2022" name="New Phytol.">
        <title>Evolutionary transition to the ectomycorrhizal habit in the genomes of a hyperdiverse lineage of mushroom-forming fungi.</title>
        <authorList>
            <person name="Looney B."/>
            <person name="Miyauchi S."/>
            <person name="Morin E."/>
            <person name="Drula E."/>
            <person name="Courty P.E."/>
            <person name="Kohler A."/>
            <person name="Kuo A."/>
            <person name="LaButti K."/>
            <person name="Pangilinan J."/>
            <person name="Lipzen A."/>
            <person name="Riley R."/>
            <person name="Andreopoulos W."/>
            <person name="He G."/>
            <person name="Johnson J."/>
            <person name="Nolan M."/>
            <person name="Tritt A."/>
            <person name="Barry K.W."/>
            <person name="Grigoriev I.V."/>
            <person name="Nagy L.G."/>
            <person name="Hibbett D."/>
            <person name="Henrissat B."/>
            <person name="Matheny P.B."/>
            <person name="Labbe J."/>
            <person name="Martin F.M."/>
        </authorList>
    </citation>
    <scope>NUCLEOTIDE SEQUENCE</scope>
    <source>
        <strain evidence="1">FP105234-sp</strain>
    </source>
</reference>
<comment type="caution">
    <text evidence="1">The sequence shown here is derived from an EMBL/GenBank/DDBJ whole genome shotgun (WGS) entry which is preliminary data.</text>
</comment>
<dbReference type="EMBL" id="MU276144">
    <property type="protein sequence ID" value="KAI0041092.1"/>
    <property type="molecule type" value="Genomic_DNA"/>
</dbReference>
<feature type="non-terminal residue" evidence="1">
    <location>
        <position position="1"/>
    </location>
</feature>
<name>A0ACB8RAY3_9AGAM</name>
<keyword evidence="2" id="KW-1185">Reference proteome</keyword>
<evidence type="ECO:0000313" key="1">
    <source>
        <dbReference type="EMBL" id="KAI0041092.1"/>
    </source>
</evidence>
<dbReference type="Proteomes" id="UP000814033">
    <property type="component" value="Unassembled WGS sequence"/>
</dbReference>
<sequence length="312" mass="35408">KWQAVNALVRQQKINVLCLQETHLAPQHLDSISTLYQRRLLVHNSAAPESPGASAGVAFVLNKDITRTNDTRFIELIPGRAALLILRWRDNASTCILNTYAPNRAASHPAFWASLAAALRAEGIDHVDFHLGDFNLVENALDRAPARLDQLNAIEALRDFRTVFHLQDSWRIDFPDSRLFTHRSHHGNIFTQARLDRIYTTPAVSNAVFEWRHQTGALPSDHDLVSVRYAPLDAPTIGSGRWTMPLDLMSYKPFLKDVVRRGIQLQHDLDGIRPARTAAENPQRLWSTFKKDLRSMARTHAKRTKGRLDNKL</sequence>